<protein>
    <submittedName>
        <fullName evidence="2">Uncharacterized protein</fullName>
    </submittedName>
</protein>
<feature type="region of interest" description="Disordered" evidence="1">
    <location>
        <begin position="1"/>
        <end position="24"/>
    </location>
</feature>
<organism evidence="2 3">
    <name type="scientific">Diaporthe australafricana</name>
    <dbReference type="NCBI Taxonomy" id="127596"/>
    <lineage>
        <taxon>Eukaryota</taxon>
        <taxon>Fungi</taxon>
        <taxon>Dikarya</taxon>
        <taxon>Ascomycota</taxon>
        <taxon>Pezizomycotina</taxon>
        <taxon>Sordariomycetes</taxon>
        <taxon>Sordariomycetidae</taxon>
        <taxon>Diaporthales</taxon>
        <taxon>Diaporthaceae</taxon>
        <taxon>Diaporthe</taxon>
    </lineage>
</organism>
<comment type="caution">
    <text evidence="2">The sequence shown here is derived from an EMBL/GenBank/DDBJ whole genome shotgun (WGS) entry which is preliminary data.</text>
</comment>
<dbReference type="Proteomes" id="UP001583177">
    <property type="component" value="Unassembled WGS sequence"/>
</dbReference>
<evidence type="ECO:0000256" key="1">
    <source>
        <dbReference type="SAM" id="MobiDB-lite"/>
    </source>
</evidence>
<dbReference type="EMBL" id="JAWRVE010000114">
    <property type="protein sequence ID" value="KAL1857396.1"/>
    <property type="molecule type" value="Genomic_DNA"/>
</dbReference>
<evidence type="ECO:0000313" key="3">
    <source>
        <dbReference type="Proteomes" id="UP001583177"/>
    </source>
</evidence>
<proteinExistence type="predicted"/>
<reference evidence="2 3" key="1">
    <citation type="journal article" date="2024" name="IMA Fungus">
        <title>IMA Genome - F19 : A genome assembly and annotation guide to empower mycologists, including annotated draft genome sequences of Ceratocystis pirilliformis, Diaporthe australafricana, Fusarium ophioides, Paecilomyces lecythidis, and Sporothrix stenoceras.</title>
        <authorList>
            <person name="Aylward J."/>
            <person name="Wilson A.M."/>
            <person name="Visagie C.M."/>
            <person name="Spraker J."/>
            <person name="Barnes I."/>
            <person name="Buitendag C."/>
            <person name="Ceriani C."/>
            <person name="Del Mar Angel L."/>
            <person name="du Plessis D."/>
            <person name="Fuchs T."/>
            <person name="Gasser K."/>
            <person name="Kramer D."/>
            <person name="Li W."/>
            <person name="Munsamy K."/>
            <person name="Piso A."/>
            <person name="Price J.L."/>
            <person name="Sonnekus B."/>
            <person name="Thomas C."/>
            <person name="van der Nest A."/>
            <person name="van Dijk A."/>
            <person name="van Heerden A."/>
            <person name="van Vuuren N."/>
            <person name="Yilmaz N."/>
            <person name="Duong T.A."/>
            <person name="van der Merwe N.A."/>
            <person name="Wingfield M.J."/>
            <person name="Wingfield B.D."/>
        </authorList>
    </citation>
    <scope>NUCLEOTIDE SEQUENCE [LARGE SCALE GENOMIC DNA]</scope>
    <source>
        <strain evidence="2 3">CMW 18300</strain>
    </source>
</reference>
<gene>
    <name evidence="2" type="ORF">Daus18300_010369</name>
</gene>
<accession>A0ABR3WAB7</accession>
<keyword evidence="3" id="KW-1185">Reference proteome</keyword>
<sequence length="183" mass="20209">MSRPTTPGTHSRGQGPSPASITVPDVLPRRSRALHPLPWVQDAHLHPAGAASETPIYDHLARPRRPSTLGWGASETPIFVRLGPLDFPHDVSPWGSGLMPSRVELWLDQSQLEQDAKRNRIVTISPLPEYITVADILPRIRGGIESCIMSRFEETSVAVITFKRATDAITYTEFCAETPVWGL</sequence>
<evidence type="ECO:0000313" key="2">
    <source>
        <dbReference type="EMBL" id="KAL1857396.1"/>
    </source>
</evidence>
<name>A0ABR3WAB7_9PEZI</name>
<feature type="compositionally biased region" description="Polar residues" evidence="1">
    <location>
        <begin position="1"/>
        <end position="20"/>
    </location>
</feature>